<name>A0ABV9YEL0_9PSEU</name>
<protein>
    <recommendedName>
        <fullName evidence="4">Lipoprotein</fullName>
    </recommendedName>
</protein>
<evidence type="ECO:0000256" key="1">
    <source>
        <dbReference type="SAM" id="SignalP"/>
    </source>
</evidence>
<reference evidence="3" key="1">
    <citation type="journal article" date="2019" name="Int. J. Syst. Evol. Microbiol.">
        <title>The Global Catalogue of Microorganisms (GCM) 10K type strain sequencing project: providing services to taxonomists for standard genome sequencing and annotation.</title>
        <authorList>
            <consortium name="The Broad Institute Genomics Platform"/>
            <consortium name="The Broad Institute Genome Sequencing Center for Infectious Disease"/>
            <person name="Wu L."/>
            <person name="Ma J."/>
        </authorList>
    </citation>
    <scope>NUCLEOTIDE SEQUENCE [LARGE SCALE GENOMIC DNA]</scope>
    <source>
        <strain evidence="3">CGMCC 4.7093</strain>
    </source>
</reference>
<evidence type="ECO:0008006" key="4">
    <source>
        <dbReference type="Google" id="ProtNLM"/>
    </source>
</evidence>
<accession>A0ABV9YEL0</accession>
<dbReference type="RefSeq" id="WP_378034464.1">
    <property type="nucleotide sequence ID" value="NZ_JBHSIV010000002.1"/>
</dbReference>
<comment type="caution">
    <text evidence="2">The sequence shown here is derived from an EMBL/GenBank/DDBJ whole genome shotgun (WGS) entry which is preliminary data.</text>
</comment>
<proteinExistence type="predicted"/>
<feature type="chain" id="PRO_5045731560" description="Lipoprotein" evidence="1">
    <location>
        <begin position="32"/>
        <end position="160"/>
    </location>
</feature>
<evidence type="ECO:0000313" key="3">
    <source>
        <dbReference type="Proteomes" id="UP001595947"/>
    </source>
</evidence>
<dbReference type="EMBL" id="JBHSIV010000002">
    <property type="protein sequence ID" value="MFC5061110.1"/>
    <property type="molecule type" value="Genomic_DNA"/>
</dbReference>
<dbReference type="PROSITE" id="PS51257">
    <property type="entry name" value="PROKAR_LIPOPROTEIN"/>
    <property type="match status" value="1"/>
</dbReference>
<keyword evidence="3" id="KW-1185">Reference proteome</keyword>
<sequence length="160" mass="16965">MKLPSRRVVAGLLAPLATVLVLSGCSSSSDAPPKTAQQVVTDLAAKISTAKPGQVITAQNDPNKLLGRPSQYTSAAVFTDSRVPEENQNPDQLSADNGGKVEVFASEDEAKARHDYIQALAKQTPIAAEYDYLSGTVLVRVTKNLDPDAAKQYQDALAGR</sequence>
<gene>
    <name evidence="2" type="ORF">ACFPBZ_02740</name>
</gene>
<organism evidence="2 3">
    <name type="scientific">Actinomycetospora atypica</name>
    <dbReference type="NCBI Taxonomy" id="1290095"/>
    <lineage>
        <taxon>Bacteria</taxon>
        <taxon>Bacillati</taxon>
        <taxon>Actinomycetota</taxon>
        <taxon>Actinomycetes</taxon>
        <taxon>Pseudonocardiales</taxon>
        <taxon>Pseudonocardiaceae</taxon>
        <taxon>Actinomycetospora</taxon>
    </lineage>
</organism>
<feature type="signal peptide" evidence="1">
    <location>
        <begin position="1"/>
        <end position="31"/>
    </location>
</feature>
<dbReference type="Proteomes" id="UP001595947">
    <property type="component" value="Unassembled WGS sequence"/>
</dbReference>
<evidence type="ECO:0000313" key="2">
    <source>
        <dbReference type="EMBL" id="MFC5061110.1"/>
    </source>
</evidence>
<keyword evidence="1" id="KW-0732">Signal</keyword>